<accession>A0A2V1N263</accession>
<feature type="domain" description="FtsK" evidence="9">
    <location>
        <begin position="519"/>
        <end position="711"/>
    </location>
</feature>
<dbReference type="PANTHER" id="PTHR22683">
    <property type="entry name" value="SPORULATION PROTEIN RELATED"/>
    <property type="match status" value="1"/>
</dbReference>
<keyword evidence="10" id="KW-0132">Cell division</keyword>
<dbReference type="EMBL" id="QCXQ01000001">
    <property type="protein sequence ID" value="PWG01043.1"/>
    <property type="molecule type" value="Genomic_DNA"/>
</dbReference>
<evidence type="ECO:0000256" key="1">
    <source>
        <dbReference type="ARBA" id="ARBA00006474"/>
    </source>
</evidence>
<dbReference type="InterPro" id="IPR003593">
    <property type="entry name" value="AAA+_ATPase"/>
</dbReference>
<comment type="subunit">
    <text evidence="6">Homohexamer. Forms a ring that surrounds DNA.</text>
</comment>
<evidence type="ECO:0000256" key="6">
    <source>
        <dbReference type="ARBA" id="ARBA00025923"/>
    </source>
</evidence>
<reference evidence="10 11" key="1">
    <citation type="journal article" date="2018" name="Int. J. Syst. Evol. Microbiol.">
        <title>Lactobacillus bambusae sp. nov., isolated from a traditional fermented Ma-bamboo shoots of Taiwan.</title>
        <authorList>
            <person name="Wang L.-T."/>
        </authorList>
    </citation>
    <scope>NUCLEOTIDE SEQUENCE [LARGE SCALE GENOMIC DNA]</scope>
    <source>
        <strain evidence="10 11">BS-W1</strain>
    </source>
</reference>
<dbReference type="Gene3D" id="1.10.10.10">
    <property type="entry name" value="Winged helix-like DNA-binding domain superfamily/Winged helix DNA-binding domain"/>
    <property type="match status" value="1"/>
</dbReference>
<feature type="region of interest" description="Disordered" evidence="8">
    <location>
        <begin position="1"/>
        <end position="82"/>
    </location>
</feature>
<sequence>MNHYDGPAFYRKFAGRTEPKQRRTPNESERSTSPFKREEGSVKKTPATNPTSVNKRAQLTPKVADQTKTSGTTAKTRGELTEDAANYTRPFTPTKIPAQLVTKPRIKRPEIGYQSLVRHLHKPDDQVLLFDFNTVISEQPQSTLTFAPTVDEQSETGTPVASNEQPTTLELDATPLNQQAELILPDEDEVTRLATSLAAQTPKEATGTTSESLSNEIVSPTDDQTQPVECEEETEESVSDVSSDQTVVDEPIVESQSVAYATEESEIAAATPIIGEGEQSDSTTTLSGDLDVSESMILGQKSETVETNEPTTKPESSSASKQPKARIHAAKSVKPRGLGHGLGDIMSDEENDQRDLALFNRESDQPDIVEQPQPALREDGHGYEFPGIDLLTPPVTQDDDQMDDWIEHQVDILDQTLSAFNVKAEVSDWTIGPTVTQFQIHLALGVKVNKITNLMDDLKLALAAKDIRIEAPIPGKSTVGIEIPNPKARPVMLSEVVNTPKFQESESPLTIALGVDLNGEPQITDLRKMPHGLIAGATGSGKSVFINSLLLSILYKATPQQVKLLLIDPKAVEMAPYNGIPHLIAPVISDSRTASAALKWAAKEMDQRYERLAAAGVRKIEQFNDRADANDEPGLKMPYIVIIIDELADLMMEATSEVQDYIARITQKARAAGIHLIVATQRPSVDVITGMIKNNIPTRIAFMVSSQVDSRTILDQGGAERLLGRGDMLYMGNGSSQAVRLQGAYADDEVDLITNFVRTQGKPQYAFSPKSLLEHETEVENQDELFPEVLQFIADEDTVSTSKLQRIFSIGYNRAAKLIDDLEKHGYVSAQQGSKPRDVYFESADLAELQQSAPHQSEKSSF</sequence>
<feature type="compositionally biased region" description="Basic residues" evidence="8">
    <location>
        <begin position="323"/>
        <end position="334"/>
    </location>
</feature>
<dbReference type="GO" id="GO:0003677">
    <property type="term" value="F:DNA binding"/>
    <property type="evidence" value="ECO:0007669"/>
    <property type="project" value="UniProtKB-KW"/>
</dbReference>
<proteinExistence type="inferred from homology"/>
<evidence type="ECO:0000256" key="5">
    <source>
        <dbReference type="ARBA" id="ARBA00023125"/>
    </source>
</evidence>
<evidence type="ECO:0000256" key="2">
    <source>
        <dbReference type="ARBA" id="ARBA00020887"/>
    </source>
</evidence>
<dbReference type="InterPro" id="IPR018541">
    <property type="entry name" value="Ftsk_gamma"/>
</dbReference>
<evidence type="ECO:0000313" key="10">
    <source>
        <dbReference type="EMBL" id="PWG01043.1"/>
    </source>
</evidence>
<name>A0A2V1N263_9LACO</name>
<dbReference type="Gene3D" id="3.40.50.300">
    <property type="entry name" value="P-loop containing nucleotide triphosphate hydrolases"/>
    <property type="match status" value="1"/>
</dbReference>
<dbReference type="PROSITE" id="PS50901">
    <property type="entry name" value="FTSK"/>
    <property type="match status" value="1"/>
</dbReference>
<keyword evidence="5" id="KW-0238">DNA-binding</keyword>
<dbReference type="InterPro" id="IPR036390">
    <property type="entry name" value="WH_DNA-bd_sf"/>
</dbReference>
<keyword evidence="10" id="KW-0131">Cell cycle</keyword>
<keyword evidence="3 7" id="KW-0547">Nucleotide-binding</keyword>
<dbReference type="GO" id="GO:0005524">
    <property type="term" value="F:ATP binding"/>
    <property type="evidence" value="ECO:0007669"/>
    <property type="project" value="UniProtKB-UniRule"/>
</dbReference>
<feature type="region of interest" description="Disordered" evidence="8">
    <location>
        <begin position="197"/>
        <end position="249"/>
    </location>
</feature>
<dbReference type="PANTHER" id="PTHR22683:SF42">
    <property type="entry name" value="DNA TRANSLOCASE SFTA"/>
    <property type="match status" value="1"/>
</dbReference>
<dbReference type="InterPro" id="IPR050206">
    <property type="entry name" value="FtsK/SpoIIIE/SftA"/>
</dbReference>
<feature type="compositionally biased region" description="Low complexity" evidence="8">
    <location>
        <begin position="239"/>
        <end position="249"/>
    </location>
</feature>
<dbReference type="RefSeq" id="WP_109249756.1">
    <property type="nucleotide sequence ID" value="NZ_QCXQ01000001.1"/>
</dbReference>
<dbReference type="Pfam" id="PF01580">
    <property type="entry name" value="FtsK_SpoIIIE"/>
    <property type="match status" value="1"/>
</dbReference>
<evidence type="ECO:0000256" key="8">
    <source>
        <dbReference type="SAM" id="MobiDB-lite"/>
    </source>
</evidence>
<keyword evidence="4 7" id="KW-0067">ATP-binding</keyword>
<dbReference type="InterPro" id="IPR027417">
    <property type="entry name" value="P-loop_NTPase"/>
</dbReference>
<dbReference type="CDD" id="cd01127">
    <property type="entry name" value="TrwB_TraG_TraD_VirD4"/>
    <property type="match status" value="1"/>
</dbReference>
<feature type="binding site" evidence="7">
    <location>
        <begin position="536"/>
        <end position="543"/>
    </location>
    <ligand>
        <name>ATP</name>
        <dbReference type="ChEBI" id="CHEBI:30616"/>
    </ligand>
</feature>
<comment type="similarity">
    <text evidence="1">Belongs to the FtsK/SpoIIIE/SftA family.</text>
</comment>
<feature type="compositionally biased region" description="Polar residues" evidence="8">
    <location>
        <begin position="301"/>
        <end position="321"/>
    </location>
</feature>
<dbReference type="InterPro" id="IPR036388">
    <property type="entry name" value="WH-like_DNA-bd_sf"/>
</dbReference>
<dbReference type="Gene3D" id="3.30.980.40">
    <property type="match status" value="1"/>
</dbReference>
<dbReference type="Pfam" id="PF09397">
    <property type="entry name" value="FtsK_gamma"/>
    <property type="match status" value="1"/>
</dbReference>
<evidence type="ECO:0000256" key="7">
    <source>
        <dbReference type="PROSITE-ProRule" id="PRU00289"/>
    </source>
</evidence>
<evidence type="ECO:0000256" key="4">
    <source>
        <dbReference type="ARBA" id="ARBA00022840"/>
    </source>
</evidence>
<dbReference type="SMART" id="SM00382">
    <property type="entry name" value="AAA"/>
    <property type="match status" value="1"/>
</dbReference>
<organism evidence="10 11">
    <name type="scientific">Levilactobacillus bambusae</name>
    <dbReference type="NCBI Taxonomy" id="2024736"/>
    <lineage>
        <taxon>Bacteria</taxon>
        <taxon>Bacillati</taxon>
        <taxon>Bacillota</taxon>
        <taxon>Bacilli</taxon>
        <taxon>Lactobacillales</taxon>
        <taxon>Lactobacillaceae</taxon>
        <taxon>Levilactobacillus</taxon>
    </lineage>
</organism>
<protein>
    <recommendedName>
        <fullName evidence="2">DNA translocase FtsK</fullName>
    </recommendedName>
</protein>
<dbReference type="Proteomes" id="UP000245080">
    <property type="component" value="Unassembled WGS sequence"/>
</dbReference>
<evidence type="ECO:0000259" key="9">
    <source>
        <dbReference type="PROSITE" id="PS50901"/>
    </source>
</evidence>
<feature type="compositionally biased region" description="Polar residues" evidence="8">
    <location>
        <begin position="46"/>
        <end position="57"/>
    </location>
</feature>
<feature type="compositionally biased region" description="Polar residues" evidence="8">
    <location>
        <begin position="66"/>
        <end position="75"/>
    </location>
</feature>
<dbReference type="OrthoDB" id="9807790at2"/>
<feature type="compositionally biased region" description="Acidic residues" evidence="8">
    <location>
        <begin position="229"/>
        <end position="238"/>
    </location>
</feature>
<dbReference type="GO" id="GO:0051301">
    <property type="term" value="P:cell division"/>
    <property type="evidence" value="ECO:0007669"/>
    <property type="project" value="UniProtKB-KW"/>
</dbReference>
<dbReference type="AlphaFoldDB" id="A0A2V1N263"/>
<feature type="region of interest" description="Disordered" evidence="8">
    <location>
        <begin position="269"/>
        <end position="348"/>
    </location>
</feature>
<gene>
    <name evidence="10" type="ORF">DCM90_02385</name>
</gene>
<dbReference type="InterPro" id="IPR002543">
    <property type="entry name" value="FtsK_dom"/>
</dbReference>
<comment type="caution">
    <text evidence="10">The sequence shown here is derived from an EMBL/GenBank/DDBJ whole genome shotgun (WGS) entry which is preliminary data.</text>
</comment>
<dbReference type="InterPro" id="IPR041027">
    <property type="entry name" value="FtsK_alpha"/>
</dbReference>
<keyword evidence="11" id="KW-1185">Reference proteome</keyword>
<evidence type="ECO:0000256" key="3">
    <source>
        <dbReference type="ARBA" id="ARBA00022741"/>
    </source>
</evidence>
<dbReference type="SUPFAM" id="SSF46785">
    <property type="entry name" value="Winged helix' DNA-binding domain"/>
    <property type="match status" value="1"/>
</dbReference>
<feature type="compositionally biased region" description="Polar residues" evidence="8">
    <location>
        <begin position="206"/>
        <end position="223"/>
    </location>
</feature>
<dbReference type="SUPFAM" id="SSF52540">
    <property type="entry name" value="P-loop containing nucleoside triphosphate hydrolases"/>
    <property type="match status" value="1"/>
</dbReference>
<evidence type="ECO:0000313" key="11">
    <source>
        <dbReference type="Proteomes" id="UP000245080"/>
    </source>
</evidence>
<dbReference type="Pfam" id="PF17854">
    <property type="entry name" value="FtsK_alpha"/>
    <property type="match status" value="1"/>
</dbReference>
<feature type="compositionally biased region" description="Basic and acidic residues" evidence="8">
    <location>
        <begin position="15"/>
        <end position="42"/>
    </location>
</feature>
<dbReference type="SMART" id="SM00843">
    <property type="entry name" value="Ftsk_gamma"/>
    <property type="match status" value="1"/>
</dbReference>